<keyword evidence="2" id="KW-1185">Reference proteome</keyword>
<reference evidence="1 2" key="1">
    <citation type="submission" date="2016-12" db="EMBL/GenBank/DDBJ databases">
        <authorList>
            <person name="Song W.-J."/>
            <person name="Kurnit D.M."/>
        </authorList>
    </citation>
    <scope>NUCLEOTIDE SEQUENCE [LARGE SCALE GENOMIC DNA]</scope>
    <source>
        <strain evidence="1 2">STM7296</strain>
    </source>
</reference>
<name>A0A1N7RTM7_9BURK</name>
<accession>A0A1N7RTM7</accession>
<dbReference type="EMBL" id="CYGX02000015">
    <property type="protein sequence ID" value="SIT38444.1"/>
    <property type="molecule type" value="Genomic_DNA"/>
</dbReference>
<sequence length="81" mass="8970">MMHAMCDSNVRFEPGFSRLAAALLPVGLDERSNEAGRHRDAQAERPRWLPRAASGIASRRRAGANPVMRPGRRYLLVTSIA</sequence>
<dbReference type="Proteomes" id="UP000187012">
    <property type="component" value="Unassembled WGS sequence"/>
</dbReference>
<organism evidence="1 2">
    <name type="scientific">Paraburkholderia ribeironis</name>
    <dbReference type="NCBI Taxonomy" id="1247936"/>
    <lineage>
        <taxon>Bacteria</taxon>
        <taxon>Pseudomonadati</taxon>
        <taxon>Pseudomonadota</taxon>
        <taxon>Betaproteobacteria</taxon>
        <taxon>Burkholderiales</taxon>
        <taxon>Burkholderiaceae</taxon>
        <taxon>Paraburkholderia</taxon>
    </lineage>
</organism>
<dbReference type="STRING" id="1247936.BN2475_150098"/>
<protein>
    <submittedName>
        <fullName evidence="1">Uncharacterized protein</fullName>
    </submittedName>
</protein>
<proteinExistence type="predicted"/>
<evidence type="ECO:0000313" key="1">
    <source>
        <dbReference type="EMBL" id="SIT38444.1"/>
    </source>
</evidence>
<evidence type="ECO:0000313" key="2">
    <source>
        <dbReference type="Proteomes" id="UP000187012"/>
    </source>
</evidence>
<dbReference type="AlphaFoldDB" id="A0A1N7RTM7"/>
<gene>
    <name evidence="1" type="ORF">BN2475_150098</name>
</gene>